<dbReference type="HOGENOM" id="CLU_1380586_0_0_1"/>
<accession>B8C962</accession>
<dbReference type="eggNOG" id="ENOG502TDQI">
    <property type="taxonomic scope" value="Eukaryota"/>
</dbReference>
<sequence>MTSSSFTNSAKPLPKRRTTIACERPTMFQRPPMEQQRRKSLPTFKKVEFSAMSEVCVVDNKHRDYDQSSSSVNEKWYTPGDMQSFKDERVCDLLALREEAAFKKQQQSVGASTPTPPSSFCPVGLEQFLSARGYASARAARKLTIQVVLDFQERQRASGMEKMDYTEQLACLSMQQTVESAGKALKRGKFQEMAKFME</sequence>
<name>B8C962_THAPS</name>
<dbReference type="EMBL" id="CM000646">
    <property type="protein sequence ID" value="EED89995.1"/>
    <property type="molecule type" value="Genomic_DNA"/>
</dbReference>
<evidence type="ECO:0000313" key="2">
    <source>
        <dbReference type="Proteomes" id="UP000001449"/>
    </source>
</evidence>
<dbReference type="AlphaFoldDB" id="B8C962"/>
<gene>
    <name evidence="1" type="ORF">THAPSDRAFT_24134</name>
</gene>
<reference evidence="1 2" key="2">
    <citation type="journal article" date="2008" name="Nature">
        <title>The Phaeodactylum genome reveals the evolutionary history of diatom genomes.</title>
        <authorList>
            <person name="Bowler C."/>
            <person name="Allen A.E."/>
            <person name="Badger J.H."/>
            <person name="Grimwood J."/>
            <person name="Jabbari K."/>
            <person name="Kuo A."/>
            <person name="Maheswari U."/>
            <person name="Martens C."/>
            <person name="Maumus F."/>
            <person name="Otillar R.P."/>
            <person name="Rayko E."/>
            <person name="Salamov A."/>
            <person name="Vandepoele K."/>
            <person name="Beszteri B."/>
            <person name="Gruber A."/>
            <person name="Heijde M."/>
            <person name="Katinka M."/>
            <person name="Mock T."/>
            <person name="Valentin K."/>
            <person name="Verret F."/>
            <person name="Berges J.A."/>
            <person name="Brownlee C."/>
            <person name="Cadoret J.P."/>
            <person name="Chiovitti A."/>
            <person name="Choi C.J."/>
            <person name="Coesel S."/>
            <person name="De Martino A."/>
            <person name="Detter J.C."/>
            <person name="Durkin C."/>
            <person name="Falciatore A."/>
            <person name="Fournet J."/>
            <person name="Haruta M."/>
            <person name="Huysman M.J."/>
            <person name="Jenkins B.D."/>
            <person name="Jiroutova K."/>
            <person name="Jorgensen R.E."/>
            <person name="Joubert Y."/>
            <person name="Kaplan A."/>
            <person name="Kroger N."/>
            <person name="Kroth P.G."/>
            <person name="La Roche J."/>
            <person name="Lindquist E."/>
            <person name="Lommer M."/>
            <person name="Martin-Jezequel V."/>
            <person name="Lopez P.J."/>
            <person name="Lucas S."/>
            <person name="Mangogna M."/>
            <person name="McGinnis K."/>
            <person name="Medlin L.K."/>
            <person name="Montsant A."/>
            <person name="Oudot-Le Secq M.P."/>
            <person name="Napoli C."/>
            <person name="Obornik M."/>
            <person name="Parker M.S."/>
            <person name="Petit J.L."/>
            <person name="Porcel B.M."/>
            <person name="Poulsen N."/>
            <person name="Robison M."/>
            <person name="Rychlewski L."/>
            <person name="Rynearson T.A."/>
            <person name="Schmutz J."/>
            <person name="Shapiro H."/>
            <person name="Siaut M."/>
            <person name="Stanley M."/>
            <person name="Sussman M.R."/>
            <person name="Taylor A.R."/>
            <person name="Vardi A."/>
            <person name="von Dassow P."/>
            <person name="Vyverman W."/>
            <person name="Willis A."/>
            <person name="Wyrwicz L.S."/>
            <person name="Rokhsar D.S."/>
            <person name="Weissenbach J."/>
            <person name="Armbrust E.V."/>
            <person name="Green B.R."/>
            <person name="Van de Peer Y."/>
            <person name="Grigoriev I.V."/>
        </authorList>
    </citation>
    <scope>NUCLEOTIDE SEQUENCE [LARGE SCALE GENOMIC DNA]</scope>
    <source>
        <strain evidence="1 2">CCMP1335</strain>
    </source>
</reference>
<proteinExistence type="predicted"/>
<protein>
    <submittedName>
        <fullName evidence="1">Uncharacterized protein</fullName>
    </submittedName>
</protein>
<dbReference type="RefSeq" id="XP_002292799.1">
    <property type="nucleotide sequence ID" value="XM_002292763.1"/>
</dbReference>
<organism evidence="1 2">
    <name type="scientific">Thalassiosira pseudonana</name>
    <name type="common">Marine diatom</name>
    <name type="synonym">Cyclotella nana</name>
    <dbReference type="NCBI Taxonomy" id="35128"/>
    <lineage>
        <taxon>Eukaryota</taxon>
        <taxon>Sar</taxon>
        <taxon>Stramenopiles</taxon>
        <taxon>Ochrophyta</taxon>
        <taxon>Bacillariophyta</taxon>
        <taxon>Coscinodiscophyceae</taxon>
        <taxon>Thalassiosirophycidae</taxon>
        <taxon>Thalassiosirales</taxon>
        <taxon>Thalassiosiraceae</taxon>
        <taxon>Thalassiosira</taxon>
    </lineage>
</organism>
<keyword evidence="2" id="KW-1185">Reference proteome</keyword>
<dbReference type="Proteomes" id="UP000001449">
    <property type="component" value="Chromosome 10"/>
</dbReference>
<reference evidence="1 2" key="1">
    <citation type="journal article" date="2004" name="Science">
        <title>The genome of the diatom Thalassiosira pseudonana: ecology, evolution, and metabolism.</title>
        <authorList>
            <person name="Armbrust E.V."/>
            <person name="Berges J.A."/>
            <person name="Bowler C."/>
            <person name="Green B.R."/>
            <person name="Martinez D."/>
            <person name="Putnam N.H."/>
            <person name="Zhou S."/>
            <person name="Allen A.E."/>
            <person name="Apt K.E."/>
            <person name="Bechner M."/>
            <person name="Brzezinski M.A."/>
            <person name="Chaal B.K."/>
            <person name="Chiovitti A."/>
            <person name="Davis A.K."/>
            <person name="Demarest M.S."/>
            <person name="Detter J.C."/>
            <person name="Glavina T."/>
            <person name="Goodstein D."/>
            <person name="Hadi M.Z."/>
            <person name="Hellsten U."/>
            <person name="Hildebrand M."/>
            <person name="Jenkins B.D."/>
            <person name="Jurka J."/>
            <person name="Kapitonov V.V."/>
            <person name="Kroger N."/>
            <person name="Lau W.W."/>
            <person name="Lane T.W."/>
            <person name="Larimer F.W."/>
            <person name="Lippmeier J.C."/>
            <person name="Lucas S."/>
            <person name="Medina M."/>
            <person name="Montsant A."/>
            <person name="Obornik M."/>
            <person name="Parker M.S."/>
            <person name="Palenik B."/>
            <person name="Pazour G.J."/>
            <person name="Richardson P.M."/>
            <person name="Rynearson T.A."/>
            <person name="Saito M.A."/>
            <person name="Schwartz D.C."/>
            <person name="Thamatrakoln K."/>
            <person name="Valentin K."/>
            <person name="Vardi A."/>
            <person name="Wilkerson F.P."/>
            <person name="Rokhsar D.S."/>
        </authorList>
    </citation>
    <scope>NUCLEOTIDE SEQUENCE [LARGE SCALE GENOMIC DNA]</scope>
    <source>
        <strain evidence="1 2">CCMP1335</strain>
    </source>
</reference>
<dbReference type="KEGG" id="tps:THAPSDRAFT_24134"/>
<dbReference type="PaxDb" id="35128-Thaps24134"/>
<dbReference type="InParanoid" id="B8C962"/>
<dbReference type="GeneID" id="7447036"/>
<evidence type="ECO:0000313" key="1">
    <source>
        <dbReference type="EMBL" id="EED89995.1"/>
    </source>
</evidence>